<feature type="transmembrane region" description="Helical" evidence="6">
    <location>
        <begin position="343"/>
        <end position="360"/>
    </location>
</feature>
<evidence type="ECO:0000256" key="1">
    <source>
        <dbReference type="ARBA" id="ARBA00004651"/>
    </source>
</evidence>
<proteinExistence type="predicted"/>
<dbReference type="OrthoDB" id="9809785at2"/>
<evidence type="ECO:0000256" key="5">
    <source>
        <dbReference type="ARBA" id="ARBA00023136"/>
    </source>
</evidence>
<organism evidence="7 8">
    <name type="scientific">Methylobacterium gnaphalii</name>
    <dbReference type="NCBI Taxonomy" id="1010610"/>
    <lineage>
        <taxon>Bacteria</taxon>
        <taxon>Pseudomonadati</taxon>
        <taxon>Pseudomonadota</taxon>
        <taxon>Alphaproteobacteria</taxon>
        <taxon>Hyphomicrobiales</taxon>
        <taxon>Methylobacteriaceae</taxon>
        <taxon>Methylobacterium</taxon>
    </lineage>
</organism>
<dbReference type="GO" id="GO:0022857">
    <property type="term" value="F:transmembrane transporter activity"/>
    <property type="evidence" value="ECO:0007669"/>
    <property type="project" value="InterPro"/>
</dbReference>
<evidence type="ECO:0000256" key="4">
    <source>
        <dbReference type="ARBA" id="ARBA00022989"/>
    </source>
</evidence>
<dbReference type="Pfam" id="PF02653">
    <property type="entry name" value="BPD_transp_2"/>
    <property type="match status" value="1"/>
</dbReference>
<dbReference type="Proteomes" id="UP000321750">
    <property type="component" value="Unassembled WGS sequence"/>
</dbReference>
<evidence type="ECO:0000256" key="6">
    <source>
        <dbReference type="SAM" id="Phobius"/>
    </source>
</evidence>
<dbReference type="AlphaFoldDB" id="A0A512JMK6"/>
<keyword evidence="4 6" id="KW-1133">Transmembrane helix</keyword>
<evidence type="ECO:0000256" key="3">
    <source>
        <dbReference type="ARBA" id="ARBA00022692"/>
    </source>
</evidence>
<accession>A0A512JMK6</accession>
<protein>
    <submittedName>
        <fullName evidence="7">Sugar ABC transporter permease</fullName>
    </submittedName>
</protein>
<gene>
    <name evidence="7" type="ORF">MGN01_30030</name>
</gene>
<feature type="transmembrane region" description="Helical" evidence="6">
    <location>
        <begin position="313"/>
        <end position="331"/>
    </location>
</feature>
<dbReference type="RefSeq" id="WP_147047606.1">
    <property type="nucleotide sequence ID" value="NZ_BJZV01000016.1"/>
</dbReference>
<name>A0A512JMK6_9HYPH</name>
<feature type="transmembrane region" description="Helical" evidence="6">
    <location>
        <begin position="132"/>
        <end position="154"/>
    </location>
</feature>
<dbReference type="CDD" id="cd06580">
    <property type="entry name" value="TM_PBP1_transp_TpRbsC_like"/>
    <property type="match status" value="1"/>
</dbReference>
<feature type="transmembrane region" description="Helical" evidence="6">
    <location>
        <begin position="261"/>
        <end position="282"/>
    </location>
</feature>
<feature type="transmembrane region" description="Helical" evidence="6">
    <location>
        <begin position="161"/>
        <end position="182"/>
    </location>
</feature>
<dbReference type="EMBL" id="BJZV01000016">
    <property type="protein sequence ID" value="GEP11158.1"/>
    <property type="molecule type" value="Genomic_DNA"/>
</dbReference>
<comment type="caution">
    <text evidence="7">The sequence shown here is derived from an EMBL/GenBank/DDBJ whole genome shotgun (WGS) entry which is preliminary data.</text>
</comment>
<dbReference type="PANTHER" id="PTHR47089">
    <property type="entry name" value="ABC TRANSPORTER, PERMEASE PROTEIN"/>
    <property type="match status" value="1"/>
</dbReference>
<reference evidence="7 8" key="1">
    <citation type="submission" date="2019-07" db="EMBL/GenBank/DDBJ databases">
        <title>Whole genome shotgun sequence of Methylobacterium gnaphalii NBRC 107716.</title>
        <authorList>
            <person name="Hosoyama A."/>
            <person name="Uohara A."/>
            <person name="Ohji S."/>
            <person name="Ichikawa N."/>
        </authorList>
    </citation>
    <scope>NUCLEOTIDE SEQUENCE [LARGE SCALE GENOMIC DNA]</scope>
    <source>
        <strain evidence="7 8">NBRC 107716</strain>
    </source>
</reference>
<keyword evidence="8" id="KW-1185">Reference proteome</keyword>
<feature type="transmembrane region" description="Helical" evidence="6">
    <location>
        <begin position="34"/>
        <end position="55"/>
    </location>
</feature>
<keyword evidence="3 6" id="KW-0812">Transmembrane</keyword>
<feature type="transmembrane region" description="Helical" evidence="6">
    <location>
        <begin position="87"/>
        <end position="120"/>
    </location>
</feature>
<dbReference type="GO" id="GO:0005886">
    <property type="term" value="C:plasma membrane"/>
    <property type="evidence" value="ECO:0007669"/>
    <property type="project" value="UniProtKB-SubCell"/>
</dbReference>
<keyword evidence="2" id="KW-1003">Cell membrane</keyword>
<dbReference type="PANTHER" id="PTHR47089:SF1">
    <property type="entry name" value="GUANOSINE ABC TRANSPORTER PERMEASE PROTEIN NUPP"/>
    <property type="match status" value="1"/>
</dbReference>
<sequence>MVADAAPSQLAAAPSRAPVGLQIRAWLARRAESIAIPVAAALAGFALFGLFLACLGKSPFQLIDIVYRGGFGSSFALGNSLQRAAPLLFAALCVALPARLGLVVIGGEGAIILGGIAAAAAAQPLASLPAALAIPLMACAAAVVGAVWIGAVGWLQAYRGVNATISSLLLSYIAIAISNHLIEGPLRDPTSLNKPSTLPIGDAFMLSPMPWIGVHWGLGCGVVACIVAYVLMDRTTLGFAARIAGGNVRAAQIQGLPVGRLIVGFTALGGAFAALAGFFEVVAVQGTANGTLAAGYGYTGILVAFLGRQNPLAIVPVAVLLGGIEASSGLIQRRMQLPDATVLVFEGLLFLVVLLSETLYGRFKIFSPHLWAEKRETASASAVSVAA</sequence>
<dbReference type="InterPro" id="IPR001851">
    <property type="entry name" value="ABC_transp_permease"/>
</dbReference>
<feature type="transmembrane region" description="Helical" evidence="6">
    <location>
        <begin position="288"/>
        <end position="306"/>
    </location>
</feature>
<feature type="transmembrane region" description="Helical" evidence="6">
    <location>
        <begin position="214"/>
        <end position="232"/>
    </location>
</feature>
<keyword evidence="5 6" id="KW-0472">Membrane</keyword>
<evidence type="ECO:0000256" key="2">
    <source>
        <dbReference type="ARBA" id="ARBA00022475"/>
    </source>
</evidence>
<evidence type="ECO:0000313" key="8">
    <source>
        <dbReference type="Proteomes" id="UP000321750"/>
    </source>
</evidence>
<evidence type="ECO:0000313" key="7">
    <source>
        <dbReference type="EMBL" id="GEP11158.1"/>
    </source>
</evidence>
<comment type="subcellular location">
    <subcellularLocation>
        <location evidence="1">Cell membrane</location>
        <topology evidence="1">Multi-pass membrane protein</topology>
    </subcellularLocation>
</comment>